<organism evidence="1 2">
    <name type="scientific">Trichoplax adhaerens</name>
    <name type="common">Trichoplax reptans</name>
    <dbReference type="NCBI Taxonomy" id="10228"/>
    <lineage>
        <taxon>Eukaryota</taxon>
        <taxon>Metazoa</taxon>
        <taxon>Placozoa</taxon>
        <taxon>Uniplacotomia</taxon>
        <taxon>Trichoplacea</taxon>
        <taxon>Trichoplacidae</taxon>
        <taxon>Trichoplax</taxon>
    </lineage>
</organism>
<reference evidence="1 2" key="1">
    <citation type="journal article" date="2008" name="Nature">
        <title>The Trichoplax genome and the nature of placozoans.</title>
        <authorList>
            <person name="Srivastava M."/>
            <person name="Begovic E."/>
            <person name="Chapman J."/>
            <person name="Putnam N.H."/>
            <person name="Hellsten U."/>
            <person name="Kawashima T."/>
            <person name="Kuo A."/>
            <person name="Mitros T."/>
            <person name="Salamov A."/>
            <person name="Carpenter M.L."/>
            <person name="Signorovitch A.Y."/>
            <person name="Moreno M.A."/>
            <person name="Kamm K."/>
            <person name="Grimwood J."/>
            <person name="Schmutz J."/>
            <person name="Shapiro H."/>
            <person name="Grigoriev I.V."/>
            <person name="Buss L.W."/>
            <person name="Schierwater B."/>
            <person name="Dellaporta S.L."/>
            <person name="Rokhsar D.S."/>
        </authorList>
    </citation>
    <scope>NUCLEOTIDE SEQUENCE [LARGE SCALE GENOMIC DNA]</scope>
    <source>
        <strain evidence="1 2">Grell-BS-1999</strain>
    </source>
</reference>
<proteinExistence type="predicted"/>
<dbReference type="InterPro" id="IPR037380">
    <property type="entry name" value="DALRD3"/>
</dbReference>
<sequence length="274" mass="30994">MVNSLRECAENTDRSEFIKEFHLEDMCTSELVNSAREYEEILSKLKTKCLESKYCIYDNGNYFINASHFIKDSGLLEDGIFKNVELIKVMSCDQVEPILLAVTSLELAVQEESNSDIITTVNVVPHNKLFYATKMSLLWQILSNKSNAAAIKHQVSVAIERVITVGDINLTLASDLIRLRKAQMKRASILKYGSTVHDPSWQGIIAEVASTTIKFEMLGTSGNEPNTYLGFSEICQFMTMLCRTFSSYYRSIRILTAPLVSRNNCNLRKIPIHI</sequence>
<keyword evidence="2" id="KW-1185">Reference proteome</keyword>
<gene>
    <name evidence="1" type="ORF">TRIADDRAFT_55347</name>
</gene>
<evidence type="ECO:0000313" key="2">
    <source>
        <dbReference type="Proteomes" id="UP000009022"/>
    </source>
</evidence>
<dbReference type="EMBL" id="DS985244">
    <property type="protein sequence ID" value="EDV25353.1"/>
    <property type="molecule type" value="Genomic_DNA"/>
</dbReference>
<protein>
    <submittedName>
        <fullName evidence="1">Uncharacterized protein</fullName>
    </submittedName>
</protein>
<dbReference type="CTD" id="6753093"/>
<dbReference type="GeneID" id="6753093"/>
<dbReference type="InParanoid" id="B3RUM7"/>
<dbReference type="STRING" id="10228.B3RUM7"/>
<dbReference type="PhylomeDB" id="B3RUM7"/>
<name>B3RUM7_TRIAD</name>
<dbReference type="PANTHER" id="PTHR16043:SF1">
    <property type="entry name" value="DALR ANTICODON-BINDING DOMAIN-CONTAINING PROTEIN 3"/>
    <property type="match status" value="1"/>
</dbReference>
<dbReference type="Proteomes" id="UP000009022">
    <property type="component" value="Unassembled WGS sequence"/>
</dbReference>
<dbReference type="AlphaFoldDB" id="B3RUM7"/>
<accession>B3RUM7</accession>
<dbReference type="PANTHER" id="PTHR16043">
    <property type="entry name" value="DALRD3 PROTEIN"/>
    <property type="match status" value="1"/>
</dbReference>
<dbReference type="HOGENOM" id="CLU_1016794_0_0_1"/>
<evidence type="ECO:0000313" key="1">
    <source>
        <dbReference type="EMBL" id="EDV25353.1"/>
    </source>
</evidence>
<dbReference type="RefSeq" id="XP_002111386.1">
    <property type="nucleotide sequence ID" value="XM_002111350.1"/>
</dbReference>
<dbReference type="OrthoDB" id="9990834at2759"/>
<dbReference type="KEGG" id="tad:TRIADDRAFT_55347"/>